<feature type="domain" description="CBM1" evidence="16">
    <location>
        <begin position="358"/>
        <end position="394"/>
    </location>
</feature>
<keyword evidence="10 14" id="KW-0326">Glycosidase</keyword>
<dbReference type="Pfam" id="PF00704">
    <property type="entry name" value="Glyco_hydro_18"/>
    <property type="match status" value="1"/>
</dbReference>
<dbReference type="AlphaFoldDB" id="A0A9W9R8X3"/>
<evidence type="ECO:0000256" key="15">
    <source>
        <dbReference type="SAM" id="SignalP"/>
    </source>
</evidence>
<dbReference type="RefSeq" id="XP_056548933.1">
    <property type="nucleotide sequence ID" value="XM_056705710.1"/>
</dbReference>
<dbReference type="PANTHER" id="PTHR45708:SF49">
    <property type="entry name" value="ENDOCHITINASE"/>
    <property type="match status" value="1"/>
</dbReference>
<dbReference type="GO" id="GO:0005576">
    <property type="term" value="C:extracellular region"/>
    <property type="evidence" value="ECO:0007669"/>
    <property type="project" value="InterPro"/>
</dbReference>
<protein>
    <recommendedName>
        <fullName evidence="3">chitinase</fullName>
        <ecNumber evidence="3">3.2.1.14</ecNumber>
    </recommendedName>
</protein>
<evidence type="ECO:0000256" key="14">
    <source>
        <dbReference type="RuleBase" id="RU000489"/>
    </source>
</evidence>
<dbReference type="InterPro" id="IPR045321">
    <property type="entry name" value="Cts1-like"/>
</dbReference>
<reference evidence="18" key="1">
    <citation type="submission" date="2022-11" db="EMBL/GenBank/DDBJ databases">
        <authorList>
            <person name="Petersen C."/>
        </authorList>
    </citation>
    <scope>NUCLEOTIDE SEQUENCE</scope>
    <source>
        <strain evidence="18">IBT 29864</strain>
    </source>
</reference>
<dbReference type="CDD" id="cd02877">
    <property type="entry name" value="GH18_hevamine_XipI_class_III"/>
    <property type="match status" value="1"/>
</dbReference>
<dbReference type="EMBL" id="JAPZBS010000011">
    <property type="protein sequence ID" value="KAJ5354364.1"/>
    <property type="molecule type" value="Genomic_DNA"/>
</dbReference>
<sequence>MASVSLILGFVSTIIPFVCAGFDPSSSGNIAVYWGQNSYGQGSGSFAQKNLAYYCSNTDIDIIPVAFMNGITPPITNFANAGDNCTAFPDNTNLLNCTQISNDIKTCQKTYGKTILLSLGGATYTQGGWSSTGDAQNAAQTVWNMFGPLTGVQIDRPFGDAVVDGFDFDFESTVNNLPAFGAKLRGLMDAAVDKKYYLSAAPQCVFPDAADGTTLDSVAFDLVLVQFYNNWCETSNFQVGSSTQTAFNFDVWDNWAKSSLNPHVKVFLGIPANTGAAGAGYTSGSQLKAAIAYSKQYSSFGGVMMWDMSQLYANSGFIEEVASDLSVSSSPTATTTTTMVTVTVSTTSSSGPSSSGGTLVAQWGQCGGQGYTGPTQCQPPYNCVSGGQYWSSCQ</sequence>
<dbReference type="PANTHER" id="PTHR45708">
    <property type="entry name" value="ENDOCHITINASE"/>
    <property type="match status" value="1"/>
</dbReference>
<evidence type="ECO:0000256" key="3">
    <source>
        <dbReference type="ARBA" id="ARBA00012729"/>
    </source>
</evidence>
<keyword evidence="4" id="KW-0964">Secreted</keyword>
<keyword evidence="6 15" id="KW-0732">Signal</keyword>
<feature type="domain" description="GH18" evidence="17">
    <location>
        <begin position="28"/>
        <end position="328"/>
    </location>
</feature>
<evidence type="ECO:0000259" key="17">
    <source>
        <dbReference type="PROSITE" id="PS51910"/>
    </source>
</evidence>
<evidence type="ECO:0000256" key="2">
    <source>
        <dbReference type="ARBA" id="ARBA00004191"/>
    </source>
</evidence>
<comment type="catalytic activity">
    <reaction evidence="1">
        <text>Random endo-hydrolysis of N-acetyl-beta-D-glucosaminide (1-&gt;4)-beta-linkages in chitin and chitodextrins.</text>
        <dbReference type="EC" id="3.2.1.14"/>
    </reaction>
</comment>
<dbReference type="InterPro" id="IPR001223">
    <property type="entry name" value="Glyco_hydro18_cat"/>
</dbReference>
<evidence type="ECO:0000256" key="9">
    <source>
        <dbReference type="ARBA" id="ARBA00023277"/>
    </source>
</evidence>
<dbReference type="SMART" id="SM00236">
    <property type="entry name" value="fCBD"/>
    <property type="match status" value="1"/>
</dbReference>
<evidence type="ECO:0000256" key="12">
    <source>
        <dbReference type="ARBA" id="ARBA00024658"/>
    </source>
</evidence>
<dbReference type="PROSITE" id="PS51910">
    <property type="entry name" value="GH18_2"/>
    <property type="match status" value="1"/>
</dbReference>
<keyword evidence="8" id="KW-0146">Chitin degradation</keyword>
<gene>
    <name evidence="18" type="ORF">N7496_012797</name>
</gene>
<evidence type="ECO:0000256" key="4">
    <source>
        <dbReference type="ARBA" id="ARBA00022512"/>
    </source>
</evidence>
<evidence type="ECO:0000256" key="8">
    <source>
        <dbReference type="ARBA" id="ARBA00023024"/>
    </source>
</evidence>
<comment type="caution">
    <text evidence="18">The sequence shown here is derived from an EMBL/GenBank/DDBJ whole genome shotgun (WGS) entry which is preliminary data.</text>
</comment>
<dbReference type="Pfam" id="PF00734">
    <property type="entry name" value="CBM_1"/>
    <property type="match status" value="1"/>
</dbReference>
<dbReference type="GO" id="GO:0008843">
    <property type="term" value="F:endochitinase activity"/>
    <property type="evidence" value="ECO:0007669"/>
    <property type="project" value="UniProtKB-EC"/>
</dbReference>
<accession>A0A9W9R8X3</accession>
<dbReference type="InterPro" id="IPR017853">
    <property type="entry name" value="GH"/>
</dbReference>
<dbReference type="SUPFAM" id="SSF57180">
    <property type="entry name" value="Cellulose-binding domain"/>
    <property type="match status" value="1"/>
</dbReference>
<organism evidence="18 19">
    <name type="scientific">Penicillium cataractarum</name>
    <dbReference type="NCBI Taxonomy" id="2100454"/>
    <lineage>
        <taxon>Eukaryota</taxon>
        <taxon>Fungi</taxon>
        <taxon>Dikarya</taxon>
        <taxon>Ascomycota</taxon>
        <taxon>Pezizomycotina</taxon>
        <taxon>Eurotiomycetes</taxon>
        <taxon>Eurotiomycetidae</taxon>
        <taxon>Eurotiales</taxon>
        <taxon>Aspergillaceae</taxon>
        <taxon>Penicillium</taxon>
    </lineage>
</organism>
<comment type="similarity">
    <text evidence="13">Belongs to the glycosyl hydrolase 18 family. Chitinase class III subfamily.</text>
</comment>
<evidence type="ECO:0000256" key="11">
    <source>
        <dbReference type="ARBA" id="ARBA00023326"/>
    </source>
</evidence>
<dbReference type="Gene3D" id="3.20.20.80">
    <property type="entry name" value="Glycosidases"/>
    <property type="match status" value="1"/>
</dbReference>
<proteinExistence type="inferred from homology"/>
<dbReference type="PROSITE" id="PS51164">
    <property type="entry name" value="CBM1_2"/>
    <property type="match status" value="1"/>
</dbReference>
<evidence type="ECO:0000256" key="1">
    <source>
        <dbReference type="ARBA" id="ARBA00000822"/>
    </source>
</evidence>
<dbReference type="Proteomes" id="UP001147782">
    <property type="component" value="Unassembled WGS sequence"/>
</dbReference>
<dbReference type="OrthoDB" id="2425929at2759"/>
<dbReference type="InterPro" id="IPR050542">
    <property type="entry name" value="Glycosyl_Hydrlase18_Chitinase"/>
</dbReference>
<evidence type="ECO:0000256" key="6">
    <source>
        <dbReference type="ARBA" id="ARBA00022729"/>
    </source>
</evidence>
<evidence type="ECO:0000259" key="16">
    <source>
        <dbReference type="PROSITE" id="PS51164"/>
    </source>
</evidence>
<evidence type="ECO:0000256" key="7">
    <source>
        <dbReference type="ARBA" id="ARBA00022801"/>
    </source>
</evidence>
<dbReference type="GO" id="GO:0030248">
    <property type="term" value="F:cellulose binding"/>
    <property type="evidence" value="ECO:0007669"/>
    <property type="project" value="InterPro"/>
</dbReference>
<evidence type="ECO:0000256" key="10">
    <source>
        <dbReference type="ARBA" id="ARBA00023295"/>
    </source>
</evidence>
<keyword evidence="4" id="KW-0134">Cell wall</keyword>
<evidence type="ECO:0000256" key="5">
    <source>
        <dbReference type="ARBA" id="ARBA00022669"/>
    </source>
</evidence>
<dbReference type="InterPro" id="IPR035971">
    <property type="entry name" value="CBD_sf"/>
</dbReference>
<evidence type="ECO:0000313" key="19">
    <source>
        <dbReference type="Proteomes" id="UP001147782"/>
    </source>
</evidence>
<evidence type="ECO:0000313" key="18">
    <source>
        <dbReference type="EMBL" id="KAJ5354364.1"/>
    </source>
</evidence>
<keyword evidence="5" id="KW-0147">Chitin-binding</keyword>
<dbReference type="InterPro" id="IPR000254">
    <property type="entry name" value="CBD"/>
</dbReference>
<keyword evidence="9" id="KW-0119">Carbohydrate metabolism</keyword>
<dbReference type="PROSITE" id="PS01095">
    <property type="entry name" value="GH18_1"/>
    <property type="match status" value="1"/>
</dbReference>
<comment type="function">
    <text evidence="12">GPI-anchored chitinase involved in the degradation of chitin, a component of the cell walls of fungi and exoskeletal elements of some animals (including worms and arthropods). Required to reshape the cell wall at the sites where cell wall remodeling and/or cell wall maturation actively take place such as sites of conidia formation.</text>
</comment>
<reference evidence="18" key="2">
    <citation type="journal article" date="2023" name="IMA Fungus">
        <title>Comparative genomic study of the Penicillium genus elucidates a diverse pangenome and 15 lateral gene transfer events.</title>
        <authorList>
            <person name="Petersen C."/>
            <person name="Sorensen T."/>
            <person name="Nielsen M.R."/>
            <person name="Sondergaard T.E."/>
            <person name="Sorensen J.L."/>
            <person name="Fitzpatrick D.A."/>
            <person name="Frisvad J.C."/>
            <person name="Nielsen K.L."/>
        </authorList>
    </citation>
    <scope>NUCLEOTIDE SEQUENCE</scope>
    <source>
        <strain evidence="18">IBT 29864</strain>
    </source>
</reference>
<dbReference type="GO" id="GO:0000272">
    <property type="term" value="P:polysaccharide catabolic process"/>
    <property type="evidence" value="ECO:0007669"/>
    <property type="project" value="UniProtKB-KW"/>
</dbReference>
<keyword evidence="7 14" id="KW-0378">Hydrolase</keyword>
<evidence type="ECO:0000256" key="13">
    <source>
        <dbReference type="ARBA" id="ARBA00025727"/>
    </source>
</evidence>
<dbReference type="GO" id="GO:0006032">
    <property type="term" value="P:chitin catabolic process"/>
    <property type="evidence" value="ECO:0007669"/>
    <property type="project" value="UniProtKB-KW"/>
</dbReference>
<feature type="chain" id="PRO_5040765689" description="chitinase" evidence="15">
    <location>
        <begin position="21"/>
        <end position="394"/>
    </location>
</feature>
<dbReference type="InterPro" id="IPR001579">
    <property type="entry name" value="Glyco_hydro_18_chit_AS"/>
</dbReference>
<dbReference type="EC" id="3.2.1.14" evidence="3"/>
<name>A0A9W9R8X3_9EURO</name>
<dbReference type="GO" id="GO:0008061">
    <property type="term" value="F:chitin binding"/>
    <property type="evidence" value="ECO:0007669"/>
    <property type="project" value="UniProtKB-KW"/>
</dbReference>
<comment type="subcellular location">
    <subcellularLocation>
        <location evidence="2">Secreted</location>
        <location evidence="2">Cell wall</location>
    </subcellularLocation>
</comment>
<dbReference type="GeneID" id="81444889"/>
<keyword evidence="11" id="KW-0624">Polysaccharide degradation</keyword>
<dbReference type="SUPFAM" id="SSF51445">
    <property type="entry name" value="(Trans)glycosidases"/>
    <property type="match status" value="1"/>
</dbReference>
<keyword evidence="19" id="KW-1185">Reference proteome</keyword>
<feature type="signal peptide" evidence="15">
    <location>
        <begin position="1"/>
        <end position="20"/>
    </location>
</feature>